<dbReference type="RefSeq" id="WP_073208749.1">
    <property type="nucleotide sequence ID" value="NZ_FRCL01000006.1"/>
</dbReference>
<proteinExistence type="predicted"/>
<dbReference type="EMBL" id="FRCL01000006">
    <property type="protein sequence ID" value="SHM71995.1"/>
    <property type="molecule type" value="Genomic_DNA"/>
</dbReference>
<organism evidence="1 2">
    <name type="scientific">Flavobacterium xinjiangense</name>
    <dbReference type="NCBI Taxonomy" id="178356"/>
    <lineage>
        <taxon>Bacteria</taxon>
        <taxon>Pseudomonadati</taxon>
        <taxon>Bacteroidota</taxon>
        <taxon>Flavobacteriia</taxon>
        <taxon>Flavobacteriales</taxon>
        <taxon>Flavobacteriaceae</taxon>
        <taxon>Flavobacterium</taxon>
    </lineage>
</organism>
<dbReference type="AlphaFoldDB" id="A0A1M7L296"/>
<protein>
    <submittedName>
        <fullName evidence="1">Uncharacterized protein</fullName>
    </submittedName>
</protein>
<sequence>MKSLIGLTGIGLVQGTALIPTNGLPLAEIVKIAIQVVIGIASIIHMFKKPKEVISNQNTTI</sequence>
<evidence type="ECO:0000313" key="1">
    <source>
        <dbReference type="EMBL" id="SHM71995.1"/>
    </source>
</evidence>
<name>A0A1M7L296_9FLAO</name>
<dbReference type="OrthoDB" id="1376287at2"/>
<keyword evidence="2" id="KW-1185">Reference proteome</keyword>
<evidence type="ECO:0000313" key="2">
    <source>
        <dbReference type="Proteomes" id="UP000184092"/>
    </source>
</evidence>
<accession>A0A1M7L296</accession>
<dbReference type="STRING" id="178356.SAMN05216269_106159"/>
<gene>
    <name evidence="1" type="ORF">SAMN05216269_106159</name>
</gene>
<reference evidence="2" key="1">
    <citation type="submission" date="2016-11" db="EMBL/GenBank/DDBJ databases">
        <authorList>
            <person name="Varghese N."/>
            <person name="Submissions S."/>
        </authorList>
    </citation>
    <scope>NUCLEOTIDE SEQUENCE [LARGE SCALE GENOMIC DNA]</scope>
    <source>
        <strain evidence="2">CGMCC 1.2749</strain>
    </source>
</reference>
<dbReference type="Proteomes" id="UP000184092">
    <property type="component" value="Unassembled WGS sequence"/>
</dbReference>